<evidence type="ECO:0000259" key="2">
    <source>
        <dbReference type="Pfam" id="PF04650"/>
    </source>
</evidence>
<keyword evidence="1" id="KW-0732">Signal</keyword>
<dbReference type="EMBL" id="CP000029">
    <property type="protein sequence ID" value="AAW53434.1"/>
    <property type="molecule type" value="Genomic_DNA"/>
</dbReference>
<dbReference type="Proteomes" id="UP000000531">
    <property type="component" value="Chromosome"/>
</dbReference>
<feature type="domain" description="YSIRK Gram-positive signal peptide" evidence="2">
    <location>
        <begin position="18"/>
        <end position="43"/>
    </location>
</feature>
<dbReference type="Pfam" id="PF04650">
    <property type="entry name" value="YSIRK_signal"/>
    <property type="match status" value="1"/>
</dbReference>
<dbReference type="AlphaFoldDB" id="Q5HS13"/>
<evidence type="ECO:0000256" key="1">
    <source>
        <dbReference type="ARBA" id="ARBA00022729"/>
    </source>
</evidence>
<proteinExistence type="predicted"/>
<dbReference type="KEGG" id="ser:SERP0026"/>
<evidence type="ECO:0000313" key="3">
    <source>
        <dbReference type="EMBL" id="AAW53434.1"/>
    </source>
</evidence>
<reference evidence="3 4" key="1">
    <citation type="journal article" date="2005" name="J. Bacteriol.">
        <title>Insights on evolution of virulence and resistance from the complete genome analysis of an early methicillin-resistant Staphylococcus aureus strain and a biofilm-producing methicillin-resistant Staphylococcus epidermidis strain.</title>
        <authorList>
            <person name="Gill S.R."/>
            <person name="Fouts D.E."/>
            <person name="Archer G.L."/>
            <person name="Mongodin E.F."/>
            <person name="Deboy R.T."/>
            <person name="Ravel J."/>
            <person name="Paulsen I.T."/>
            <person name="Kolonay J.F."/>
            <person name="Brinkac L."/>
            <person name="Beanan M."/>
            <person name="Dodson R.J."/>
            <person name="Daugherty S.C."/>
            <person name="Madupu R."/>
            <person name="Angiuoli S.V."/>
            <person name="Durkin A.S."/>
            <person name="Haft D.H."/>
            <person name="Vamathevan J."/>
            <person name="Khouri H."/>
            <person name="Utterback T."/>
            <person name="Lee C."/>
            <person name="Dimitrov G."/>
            <person name="Jiang L."/>
            <person name="Qin H."/>
            <person name="Weidman J."/>
            <person name="Tran K."/>
            <person name="Kang K."/>
            <person name="Hance I.R."/>
            <person name="Nelson K.E."/>
            <person name="Fraser C.M."/>
        </authorList>
    </citation>
    <scope>NUCLEOTIDE SEQUENCE [LARGE SCALE GENOMIC DNA]</scope>
    <source>
        <strain evidence="4">ATCC 35984 / RP62A</strain>
    </source>
</reference>
<dbReference type="InterPro" id="IPR005877">
    <property type="entry name" value="YSIRK_signal_dom"/>
</dbReference>
<accession>Q5HS13</accession>
<evidence type="ECO:0000313" key="4">
    <source>
        <dbReference type="Proteomes" id="UP000000531"/>
    </source>
</evidence>
<protein>
    <submittedName>
        <fullName evidence="3">SdrF protein, truncation</fullName>
    </submittedName>
</protein>
<gene>
    <name evidence="3" type="ordered locus">SERP0026</name>
</gene>
<sequence>MKKRRQEPINKRVDFLSNKVNKYSIRKFTVGTASILVGATLMFGAADNEAKAAEDNQLESASKEEQKGSRDFEVVLCHLFIEEFQ</sequence>
<dbReference type="HOGENOM" id="CLU_116984_1_1_9"/>
<keyword evidence="4" id="KW-1185">Reference proteome</keyword>
<dbReference type="NCBIfam" id="TIGR01168">
    <property type="entry name" value="YSIRK_signal"/>
    <property type="match status" value="1"/>
</dbReference>
<organism evidence="3 4">
    <name type="scientific">Staphylococcus epidermidis (strain ATCC 35984 / DSM 28319 / BCRC 17069 / CCUG 31568 / BM 3577 / RP62A)</name>
    <dbReference type="NCBI Taxonomy" id="176279"/>
    <lineage>
        <taxon>Bacteria</taxon>
        <taxon>Bacillati</taxon>
        <taxon>Bacillota</taxon>
        <taxon>Bacilli</taxon>
        <taxon>Bacillales</taxon>
        <taxon>Staphylococcaceae</taxon>
        <taxon>Staphylococcus</taxon>
    </lineage>
</organism>
<dbReference type="eggNOG" id="COG3266">
    <property type="taxonomic scope" value="Bacteria"/>
</dbReference>
<name>Q5HS13_STAEQ</name>